<protein>
    <submittedName>
        <fullName evidence="2">Uncharacterized protein</fullName>
    </submittedName>
</protein>
<dbReference type="AlphaFoldDB" id="A0A2P4T5M7"/>
<reference evidence="2 3" key="1">
    <citation type="submission" date="2018-01" db="EMBL/GenBank/DDBJ databases">
        <title>Comparison of the Chinese Bamboo Partridge and Red Junglefowl genome sequences highlights the importance of demography in genome evolution.</title>
        <authorList>
            <person name="Tiley G.P."/>
            <person name="Kimball R.T."/>
            <person name="Braun E.L."/>
            <person name="Burleigh J.G."/>
        </authorList>
    </citation>
    <scope>NUCLEOTIDE SEQUENCE [LARGE SCALE GENOMIC DNA]</scope>
    <source>
        <strain evidence="2">RTK389</strain>
        <tissue evidence="2">Blood</tissue>
    </source>
</reference>
<gene>
    <name evidence="2" type="ORF">CIB84_004566</name>
</gene>
<evidence type="ECO:0000313" key="2">
    <source>
        <dbReference type="EMBL" id="POI31683.1"/>
    </source>
</evidence>
<keyword evidence="3" id="KW-1185">Reference proteome</keyword>
<dbReference type="Proteomes" id="UP000237246">
    <property type="component" value="Unassembled WGS sequence"/>
</dbReference>
<name>A0A2P4T5M7_BAMTH</name>
<comment type="caution">
    <text evidence="2">The sequence shown here is derived from an EMBL/GenBank/DDBJ whole genome shotgun (WGS) entry which is preliminary data.</text>
</comment>
<feature type="compositionally biased region" description="Polar residues" evidence="1">
    <location>
        <begin position="62"/>
        <end position="72"/>
    </location>
</feature>
<sequence length="91" mass="10041">MEKAEKLQSAQSFPFLCHSPRSGSEHRAVPLRKSVSVSELVARWVADLLLQVTVDLWLSKVGSPSSTSLTNKPHSDKDCPKYSIPEPHISS</sequence>
<evidence type="ECO:0000313" key="3">
    <source>
        <dbReference type="Proteomes" id="UP000237246"/>
    </source>
</evidence>
<dbReference type="EMBL" id="PPHD01007931">
    <property type="protein sequence ID" value="POI31683.1"/>
    <property type="molecule type" value="Genomic_DNA"/>
</dbReference>
<accession>A0A2P4T5M7</accession>
<organism evidence="2 3">
    <name type="scientific">Bambusicola thoracicus</name>
    <name type="common">Chinese bamboo-partridge</name>
    <name type="synonym">Perdix thoracica</name>
    <dbReference type="NCBI Taxonomy" id="9083"/>
    <lineage>
        <taxon>Eukaryota</taxon>
        <taxon>Metazoa</taxon>
        <taxon>Chordata</taxon>
        <taxon>Craniata</taxon>
        <taxon>Vertebrata</taxon>
        <taxon>Euteleostomi</taxon>
        <taxon>Archelosauria</taxon>
        <taxon>Archosauria</taxon>
        <taxon>Dinosauria</taxon>
        <taxon>Saurischia</taxon>
        <taxon>Theropoda</taxon>
        <taxon>Coelurosauria</taxon>
        <taxon>Aves</taxon>
        <taxon>Neognathae</taxon>
        <taxon>Galloanserae</taxon>
        <taxon>Galliformes</taxon>
        <taxon>Phasianidae</taxon>
        <taxon>Perdicinae</taxon>
        <taxon>Bambusicola</taxon>
    </lineage>
</organism>
<feature type="region of interest" description="Disordered" evidence="1">
    <location>
        <begin position="62"/>
        <end position="91"/>
    </location>
</feature>
<dbReference type="OrthoDB" id="9318478at2759"/>
<proteinExistence type="predicted"/>
<evidence type="ECO:0000256" key="1">
    <source>
        <dbReference type="SAM" id="MobiDB-lite"/>
    </source>
</evidence>